<sequence length="339" mass="37020">MSFRISPIWWPGIFLTSPVIAPWLLVKNIRYRRNLARASRLNQQRIKAAVSLDLPELDFLEITVVVDWRAEPDFMGDAGVSYLFKTDLGSMLFDVGFGPSRPSFSQNAHKLGFNLDQVDALAISHFHCDHMGGLAAQHSRKVALPEELMPTQVKPCFLPDWGEAPGFDTEVVTAPRMLAAGIGTTGPLARSLFMMGFLEEQSLVARVRGKGLVVFTGCGHPTIEVILDMAGRLCDAPLHCVGGGLHFPISDGRGNLAGIRFQTILGTGKPPWQRIGNRDLDLTIAALNQAAPDRVLLSGHDSCDVSIKRMETELSANTEVLSVGKTYALGLRSKEILCC</sequence>
<evidence type="ECO:0000256" key="1">
    <source>
        <dbReference type="SAM" id="Phobius"/>
    </source>
</evidence>
<dbReference type="PANTHER" id="PTHR13754:SF13">
    <property type="entry name" value="METALLO-BETA-LACTAMASE SUPERFAMILY PROTEIN (AFU_ORTHOLOGUE AFUA_3G07630)"/>
    <property type="match status" value="1"/>
</dbReference>
<reference evidence="3 4" key="1">
    <citation type="journal article" date="2009" name="Environ. Microbiol.">
        <title>Genome sequence of Desulfobacterium autotrophicum HRM2, a marine sulfate reducer oxidizing organic carbon completely to carbon dioxide.</title>
        <authorList>
            <person name="Strittmatter A.W."/>
            <person name="Liesegang H."/>
            <person name="Rabus R."/>
            <person name="Decker I."/>
            <person name="Amann J."/>
            <person name="Andres S."/>
            <person name="Henne A."/>
            <person name="Fricke W.F."/>
            <person name="Martinez-Arias R."/>
            <person name="Bartels D."/>
            <person name="Goesmann A."/>
            <person name="Krause L."/>
            <person name="Puehler A."/>
            <person name="Klenk H.P."/>
            <person name="Richter M."/>
            <person name="Schuler M."/>
            <person name="Gloeckner F.O."/>
            <person name="Meyerdierks A."/>
            <person name="Gottschalk G."/>
            <person name="Amann R."/>
        </authorList>
    </citation>
    <scope>NUCLEOTIDE SEQUENCE [LARGE SCALE GENOMIC DNA]</scope>
    <source>
        <strain evidence="4">ATCC 43914 / DSM 3382 / HRM2</strain>
    </source>
</reference>
<keyword evidence="1" id="KW-0812">Transmembrane</keyword>
<proteinExistence type="predicted"/>
<dbReference type="STRING" id="177437.HRM2_10570"/>
<dbReference type="InterPro" id="IPR041712">
    <property type="entry name" value="DHPS-like_MBL-fold"/>
</dbReference>
<keyword evidence="1" id="KW-1133">Transmembrane helix</keyword>
<gene>
    <name evidence="3" type="ordered locus">HRM2_10570</name>
</gene>
<protein>
    <submittedName>
        <fullName evidence="3">Metal-dependent hydrolase (Beta-lactamase family II protein)</fullName>
    </submittedName>
</protein>
<dbReference type="eggNOG" id="COG1237">
    <property type="taxonomic scope" value="Bacteria"/>
</dbReference>
<keyword evidence="3" id="KW-0378">Hydrolase</keyword>
<keyword evidence="1" id="KW-0472">Membrane</keyword>
<keyword evidence="4" id="KW-1185">Reference proteome</keyword>
<name>C0QL83_DESAH</name>
<accession>C0QL83</accession>
<dbReference type="AlphaFoldDB" id="C0QL83"/>
<dbReference type="InterPro" id="IPR036866">
    <property type="entry name" value="RibonucZ/Hydroxyglut_hydro"/>
</dbReference>
<dbReference type="Proteomes" id="UP000000442">
    <property type="component" value="Chromosome"/>
</dbReference>
<dbReference type="RefSeq" id="WP_015902958.1">
    <property type="nucleotide sequence ID" value="NC_012108.1"/>
</dbReference>
<dbReference type="OrthoDB" id="9803916at2"/>
<dbReference type="Gene3D" id="3.60.15.10">
    <property type="entry name" value="Ribonuclease Z/Hydroxyacylglutathione hydrolase-like"/>
    <property type="match status" value="1"/>
</dbReference>
<feature type="domain" description="Metallo-beta-lactamase" evidence="2">
    <location>
        <begin position="77"/>
        <end position="135"/>
    </location>
</feature>
<dbReference type="Pfam" id="PF00753">
    <property type="entry name" value="Lactamase_B"/>
    <property type="match status" value="1"/>
</dbReference>
<evidence type="ECO:0000313" key="3">
    <source>
        <dbReference type="EMBL" id="ACN14169.1"/>
    </source>
</evidence>
<dbReference type="EMBL" id="CP001087">
    <property type="protein sequence ID" value="ACN14169.1"/>
    <property type="molecule type" value="Genomic_DNA"/>
</dbReference>
<dbReference type="PANTHER" id="PTHR13754">
    <property type="entry name" value="METALLO-BETA-LACTAMASE SUPERFAMILY PROTEIN"/>
    <property type="match status" value="1"/>
</dbReference>
<dbReference type="InterPro" id="IPR001279">
    <property type="entry name" value="Metallo-B-lactamas"/>
</dbReference>
<dbReference type="GO" id="GO:0016740">
    <property type="term" value="F:transferase activity"/>
    <property type="evidence" value="ECO:0007669"/>
    <property type="project" value="TreeGrafter"/>
</dbReference>
<feature type="transmembrane region" description="Helical" evidence="1">
    <location>
        <begin position="6"/>
        <end position="26"/>
    </location>
</feature>
<dbReference type="HOGENOM" id="CLU_036012_1_1_7"/>
<evidence type="ECO:0000259" key="2">
    <source>
        <dbReference type="Pfam" id="PF00753"/>
    </source>
</evidence>
<dbReference type="KEGG" id="dat:HRM2_10570"/>
<dbReference type="SUPFAM" id="SSF56281">
    <property type="entry name" value="Metallo-hydrolase/oxidoreductase"/>
    <property type="match status" value="1"/>
</dbReference>
<dbReference type="InterPro" id="IPR052926">
    <property type="entry name" value="Metallo-beta-lactamase_dom"/>
</dbReference>
<dbReference type="GO" id="GO:0016787">
    <property type="term" value="F:hydrolase activity"/>
    <property type="evidence" value="ECO:0007669"/>
    <property type="project" value="UniProtKB-KW"/>
</dbReference>
<organism evidence="3 4">
    <name type="scientific">Desulforapulum autotrophicum (strain ATCC 43914 / DSM 3382 / VKM B-1955 / HRM2)</name>
    <name type="common">Desulfobacterium autotrophicum</name>
    <dbReference type="NCBI Taxonomy" id="177437"/>
    <lineage>
        <taxon>Bacteria</taxon>
        <taxon>Pseudomonadati</taxon>
        <taxon>Thermodesulfobacteriota</taxon>
        <taxon>Desulfobacteria</taxon>
        <taxon>Desulfobacterales</taxon>
        <taxon>Desulfobacteraceae</taxon>
        <taxon>Desulforapulum</taxon>
    </lineage>
</organism>
<evidence type="ECO:0000313" key="4">
    <source>
        <dbReference type="Proteomes" id="UP000000442"/>
    </source>
</evidence>
<dbReference type="CDD" id="cd07713">
    <property type="entry name" value="DHPS-like_MBL-fold"/>
    <property type="match status" value="1"/>
</dbReference>